<keyword evidence="2" id="KW-0456">Lyase</keyword>
<dbReference type="InterPro" id="IPR050325">
    <property type="entry name" value="Prot/Nucl_acid_deglycase"/>
</dbReference>
<dbReference type="InterPro" id="IPR002818">
    <property type="entry name" value="DJ-1/PfpI"/>
</dbReference>
<dbReference type="GO" id="GO:0005737">
    <property type="term" value="C:cytoplasm"/>
    <property type="evidence" value="ECO:0007669"/>
    <property type="project" value="TreeGrafter"/>
</dbReference>
<name>A0A1H5SBY0_9VIBR</name>
<dbReference type="EMBL" id="FNVG01000001">
    <property type="protein sequence ID" value="SEF47930.1"/>
    <property type="molecule type" value="Genomic_DNA"/>
</dbReference>
<dbReference type="InterPro" id="IPR029062">
    <property type="entry name" value="Class_I_gatase-like"/>
</dbReference>
<gene>
    <name evidence="5" type="ORF">SAMN04488244_101308</name>
</gene>
<dbReference type="PANTHER" id="PTHR48094:SF11">
    <property type="entry name" value="GLUTATHIONE-INDEPENDENT GLYOXALASE HSP31-RELATED"/>
    <property type="match status" value="1"/>
</dbReference>
<dbReference type="RefSeq" id="WP_425275099.1">
    <property type="nucleotide sequence ID" value="NZ_FNVG01000001.1"/>
</dbReference>
<keyword evidence="6" id="KW-1185">Reference proteome</keyword>
<keyword evidence="5" id="KW-0378">Hydrolase</keyword>
<dbReference type="CDD" id="cd03141">
    <property type="entry name" value="GATase1_Hsp31_like"/>
    <property type="match status" value="1"/>
</dbReference>
<keyword evidence="5" id="KW-0645">Protease</keyword>
<reference evidence="6" key="1">
    <citation type="submission" date="2016-10" db="EMBL/GenBank/DDBJ databases">
        <authorList>
            <person name="Varghese N."/>
            <person name="Submissions S."/>
        </authorList>
    </citation>
    <scope>NUCLEOTIDE SEQUENCE [LARGE SCALE GENOMIC DNA]</scope>
    <source>
        <strain evidence="6">CGMCC 1.7062</strain>
    </source>
</reference>
<dbReference type="Gene3D" id="3.40.50.880">
    <property type="match status" value="1"/>
</dbReference>
<dbReference type="Pfam" id="PF01965">
    <property type="entry name" value="DJ-1_PfpI"/>
    <property type="match status" value="1"/>
</dbReference>
<evidence type="ECO:0000256" key="3">
    <source>
        <dbReference type="ARBA" id="ARBA00038493"/>
    </source>
</evidence>
<organism evidence="5 6">
    <name type="scientific">Vibrio hangzhouensis</name>
    <dbReference type="NCBI Taxonomy" id="462991"/>
    <lineage>
        <taxon>Bacteria</taxon>
        <taxon>Pseudomonadati</taxon>
        <taxon>Pseudomonadota</taxon>
        <taxon>Gammaproteobacteria</taxon>
        <taxon>Vibrionales</taxon>
        <taxon>Vibrionaceae</taxon>
        <taxon>Vibrio</taxon>
    </lineage>
</organism>
<evidence type="ECO:0000313" key="6">
    <source>
        <dbReference type="Proteomes" id="UP000236721"/>
    </source>
</evidence>
<evidence type="ECO:0000313" key="5">
    <source>
        <dbReference type="EMBL" id="SEF47930.1"/>
    </source>
</evidence>
<dbReference type="GO" id="GO:0008233">
    <property type="term" value="F:peptidase activity"/>
    <property type="evidence" value="ECO:0007669"/>
    <property type="project" value="UniProtKB-KW"/>
</dbReference>
<evidence type="ECO:0000259" key="4">
    <source>
        <dbReference type="Pfam" id="PF01965"/>
    </source>
</evidence>
<proteinExistence type="inferred from homology"/>
<dbReference type="Proteomes" id="UP000236721">
    <property type="component" value="Unassembled WGS sequence"/>
</dbReference>
<dbReference type="GO" id="GO:0019243">
    <property type="term" value="P:methylglyoxal catabolic process to D-lactate via S-lactoyl-glutathione"/>
    <property type="evidence" value="ECO:0007669"/>
    <property type="project" value="TreeGrafter"/>
</dbReference>
<sequence length="234" mass="25610">MSQKKILMVLTSHDRLGNTDEKTGFWLEEFASPYYVFKDSGLHITLCSPKGGQPPLDPKSALPDYQTEATHRFQDDEVARTHLAQTLRLVEVKASDYDAVFFPGGHGPLWDLTCDPDSVSLIDDFYAQSKPIGAVCHASGVLINAVGNSDEDEPYPMIKGKRVTGFSDSEESAVGLIEVVPYLVEEELVNRGGIYCKGDDWAPHIEVDGLLVTGQNPASSQQAAQAIVELLNKE</sequence>
<feature type="domain" description="DJ-1/PfpI" evidence="4">
    <location>
        <begin position="28"/>
        <end position="229"/>
    </location>
</feature>
<protein>
    <submittedName>
        <fullName evidence="5">Putative intracellular protease/amidase</fullName>
    </submittedName>
</protein>
<keyword evidence="1" id="KW-0346">Stress response</keyword>
<dbReference type="AlphaFoldDB" id="A0A1H5SBY0"/>
<dbReference type="SUPFAM" id="SSF52317">
    <property type="entry name" value="Class I glutamine amidotransferase-like"/>
    <property type="match status" value="1"/>
</dbReference>
<evidence type="ECO:0000256" key="2">
    <source>
        <dbReference type="ARBA" id="ARBA00023239"/>
    </source>
</evidence>
<dbReference type="GO" id="GO:0006508">
    <property type="term" value="P:proteolysis"/>
    <property type="evidence" value="ECO:0007669"/>
    <property type="project" value="UniProtKB-KW"/>
</dbReference>
<dbReference type="GO" id="GO:0019172">
    <property type="term" value="F:glyoxalase III activity"/>
    <property type="evidence" value="ECO:0007669"/>
    <property type="project" value="TreeGrafter"/>
</dbReference>
<accession>A0A1H5SBY0</accession>
<evidence type="ECO:0000256" key="1">
    <source>
        <dbReference type="ARBA" id="ARBA00023016"/>
    </source>
</evidence>
<dbReference type="PANTHER" id="PTHR48094">
    <property type="entry name" value="PROTEIN/NUCLEIC ACID DEGLYCASE DJ-1-RELATED"/>
    <property type="match status" value="1"/>
</dbReference>
<comment type="similarity">
    <text evidence="3">Belongs to the peptidase C56 family. HSP31-like subfamily.</text>
</comment>